<comment type="subcellular location">
    <subcellularLocation>
        <location evidence="1">Nucleus</location>
    </subcellularLocation>
</comment>
<dbReference type="Pfam" id="PF03514">
    <property type="entry name" value="GRAS"/>
    <property type="match status" value="1"/>
</dbReference>
<evidence type="ECO:0000256" key="2">
    <source>
        <dbReference type="ARBA" id="ARBA00023015"/>
    </source>
</evidence>
<dbReference type="PANTHER" id="PTHR31636">
    <property type="entry name" value="OSJNBA0084A10.13 PROTEIN-RELATED"/>
    <property type="match status" value="1"/>
</dbReference>
<accession>A0AAN9P0P6</accession>
<feature type="region of interest" description="Leucine repeat II (LRII)" evidence="5">
    <location>
        <begin position="552"/>
        <end position="584"/>
    </location>
</feature>
<keyword evidence="3" id="KW-0804">Transcription</keyword>
<evidence type="ECO:0000256" key="1">
    <source>
        <dbReference type="ARBA" id="ARBA00004123"/>
    </source>
</evidence>
<gene>
    <name evidence="7" type="ORF">VNO80_01050</name>
</gene>
<comment type="similarity">
    <text evidence="5">Belongs to the GRAS family.</text>
</comment>
<evidence type="ECO:0000256" key="3">
    <source>
        <dbReference type="ARBA" id="ARBA00023163"/>
    </source>
</evidence>
<evidence type="ECO:0000313" key="7">
    <source>
        <dbReference type="EMBL" id="KAK7382255.1"/>
    </source>
</evidence>
<protein>
    <recommendedName>
        <fullName evidence="9">Scarecrow-like protein 6</fullName>
    </recommendedName>
</protein>
<feature type="region of interest" description="SAW" evidence="5">
    <location>
        <begin position="685"/>
        <end position="756"/>
    </location>
</feature>
<dbReference type="EMBL" id="JAYMYR010000001">
    <property type="protein sequence ID" value="KAK7382255.1"/>
    <property type="molecule type" value="Genomic_DNA"/>
</dbReference>
<dbReference type="GO" id="GO:0005634">
    <property type="term" value="C:nucleus"/>
    <property type="evidence" value="ECO:0007669"/>
    <property type="project" value="UniProtKB-SubCell"/>
</dbReference>
<feature type="region of interest" description="VHIID" evidence="5">
    <location>
        <begin position="473"/>
        <end position="538"/>
    </location>
</feature>
<comment type="caution">
    <text evidence="7">The sequence shown here is derived from an EMBL/GenBank/DDBJ whole genome shotgun (WGS) entry which is preliminary data.</text>
</comment>
<keyword evidence="4" id="KW-0539">Nucleus</keyword>
<keyword evidence="8" id="KW-1185">Reference proteome</keyword>
<dbReference type="AlphaFoldDB" id="A0AAN9P0P6"/>
<sequence>MAFFLHCCCLEHNKPQIQKEKDKLYGCSSFHLWNPANPICSKIPAFKPMKAMPFPFEEFQGKGVLDFSSASDSFSFFLHHPQPKWTIDEEDYCYVGSTEPTSVLDSRRSPNSSTMSSSLGSSNTISKGGSGGSTNNTTCYTPTLSQNPPQTALETSTEKCGVRMEDWETQDQSILRLIMADAEDPSAGLSKLFQGSGCGSQQTVDFNAGFGVVDQGLNMVSIVDPSGNYPGFPFIAENIDGQNGKTGSLSVGESMFSVSGNNSVLLSTSPGGFNSQQHVVGEVDEKPQVINPQFELNQTQVQFSENPSFFVPMMYPQLQEQQVFAQHPAKRPVFETAGHSYQAPRLPLLDSGQEVFGRRQQTHLPLFPHHMQPQVVPSAKPQKASSTGEDASHQLQQAIFDQLYKTAELIEAGNPVHAQGILARLNHQLSPIGKPFQRAAFYMKEALMSLLHSNAHNVLAFSPISSIFKIGAYKSFSEISPVIQFANFTSNQAILEALERFDRIHIIDFDIGFGVQWSSFMQALAMRSNGVPSLKITAIVSPLTYDEFELNVTQEKLNQYAKDISMSFEFNVLSIESLNTPSCPLSVQYYDNEATAVNMPLSCFTNYPTLFPLVLRFVKQLRPKVVVTLDRNCDQLDAPFSTNIVHALHSYSALLESLDAVNVNLDVLQKIEKHFILPALKKTITGPLRSQEKLPSWRNMFLQYGFSPFTFSNFTEAQAECLVQKAPVRGFQLERKHSSLVLCWQRKELITVSTWRC</sequence>
<evidence type="ECO:0000256" key="5">
    <source>
        <dbReference type="PROSITE-ProRule" id="PRU01191"/>
    </source>
</evidence>
<evidence type="ECO:0000313" key="8">
    <source>
        <dbReference type="Proteomes" id="UP001374584"/>
    </source>
</evidence>
<proteinExistence type="inferred from homology"/>
<evidence type="ECO:0000256" key="4">
    <source>
        <dbReference type="ARBA" id="ARBA00023242"/>
    </source>
</evidence>
<organism evidence="7 8">
    <name type="scientific">Phaseolus coccineus</name>
    <name type="common">Scarlet runner bean</name>
    <name type="synonym">Phaseolus multiflorus</name>
    <dbReference type="NCBI Taxonomy" id="3886"/>
    <lineage>
        <taxon>Eukaryota</taxon>
        <taxon>Viridiplantae</taxon>
        <taxon>Streptophyta</taxon>
        <taxon>Embryophyta</taxon>
        <taxon>Tracheophyta</taxon>
        <taxon>Spermatophyta</taxon>
        <taxon>Magnoliopsida</taxon>
        <taxon>eudicotyledons</taxon>
        <taxon>Gunneridae</taxon>
        <taxon>Pentapetalae</taxon>
        <taxon>rosids</taxon>
        <taxon>fabids</taxon>
        <taxon>Fabales</taxon>
        <taxon>Fabaceae</taxon>
        <taxon>Papilionoideae</taxon>
        <taxon>50 kb inversion clade</taxon>
        <taxon>NPAAA clade</taxon>
        <taxon>indigoferoid/millettioid clade</taxon>
        <taxon>Phaseoleae</taxon>
        <taxon>Phaseolus</taxon>
    </lineage>
</organism>
<feature type="short sequence motif" description="VHIID" evidence="5">
    <location>
        <begin position="504"/>
        <end position="508"/>
    </location>
</feature>
<keyword evidence="2" id="KW-0805">Transcription regulation</keyword>
<feature type="region of interest" description="Disordered" evidence="6">
    <location>
        <begin position="100"/>
        <end position="158"/>
    </location>
</feature>
<reference evidence="7 8" key="1">
    <citation type="submission" date="2024-01" db="EMBL/GenBank/DDBJ databases">
        <title>The genomes of 5 underutilized Papilionoideae crops provide insights into root nodulation and disease resistanc.</title>
        <authorList>
            <person name="Jiang F."/>
        </authorList>
    </citation>
    <scope>NUCLEOTIDE SEQUENCE [LARGE SCALE GENOMIC DNA]</scope>
    <source>
        <strain evidence="7">JINMINGXINNONG_FW02</strain>
        <tissue evidence="7">Leaves</tissue>
    </source>
</reference>
<evidence type="ECO:0000256" key="6">
    <source>
        <dbReference type="SAM" id="MobiDB-lite"/>
    </source>
</evidence>
<comment type="caution">
    <text evidence="5">Lacks conserved residue(s) required for the propagation of feature annotation.</text>
</comment>
<dbReference type="InterPro" id="IPR005202">
    <property type="entry name" value="TF_GRAS"/>
</dbReference>
<evidence type="ECO:0008006" key="9">
    <source>
        <dbReference type="Google" id="ProtNLM"/>
    </source>
</evidence>
<feature type="compositionally biased region" description="Low complexity" evidence="6">
    <location>
        <begin position="109"/>
        <end position="138"/>
    </location>
</feature>
<dbReference type="PROSITE" id="PS50985">
    <property type="entry name" value="GRAS"/>
    <property type="match status" value="1"/>
</dbReference>
<feature type="compositionally biased region" description="Polar residues" evidence="6">
    <location>
        <begin position="139"/>
        <end position="155"/>
    </location>
</feature>
<name>A0AAN9P0P6_PHACN</name>
<dbReference type="Proteomes" id="UP001374584">
    <property type="component" value="Unassembled WGS sequence"/>
</dbReference>